<dbReference type="InterPro" id="IPR036873">
    <property type="entry name" value="Rhodanese-like_dom_sf"/>
</dbReference>
<dbReference type="CDD" id="cd00158">
    <property type="entry name" value="RHOD"/>
    <property type="match status" value="1"/>
</dbReference>
<evidence type="ECO:0000313" key="2">
    <source>
        <dbReference type="EMBL" id="RZC44902.1"/>
    </source>
</evidence>
<evidence type="ECO:0000259" key="1">
    <source>
        <dbReference type="PROSITE" id="PS50206"/>
    </source>
</evidence>
<dbReference type="STRING" id="3469.A0A4Y7IB03"/>
<dbReference type="EMBL" id="CM010715">
    <property type="protein sequence ID" value="RZC44902.1"/>
    <property type="molecule type" value="Genomic_DNA"/>
</dbReference>
<name>A0A4Y7IB03_PAPSO</name>
<dbReference type="Pfam" id="PF00581">
    <property type="entry name" value="Rhodanese"/>
    <property type="match status" value="1"/>
</dbReference>
<evidence type="ECO:0000313" key="3">
    <source>
        <dbReference type="Proteomes" id="UP000316621"/>
    </source>
</evidence>
<dbReference type="FunFam" id="3.40.250.10:FF:000062">
    <property type="entry name" value="Thiosulfate sulfurtransferase 16, chloroplastic"/>
    <property type="match status" value="1"/>
</dbReference>
<dbReference type="OMA" id="HLVVGCN"/>
<dbReference type="Gramene" id="RZC44902">
    <property type="protein sequence ID" value="RZC44902"/>
    <property type="gene ID" value="C5167_037865"/>
</dbReference>
<dbReference type="SMART" id="SM00450">
    <property type="entry name" value="RHOD"/>
    <property type="match status" value="1"/>
</dbReference>
<feature type="domain" description="Rhodanese" evidence="1">
    <location>
        <begin position="25"/>
        <end position="125"/>
    </location>
</feature>
<dbReference type="Proteomes" id="UP000316621">
    <property type="component" value="Chromosome 1"/>
</dbReference>
<dbReference type="GO" id="GO:0071722">
    <property type="term" value="P:detoxification of arsenic-containing substance"/>
    <property type="evidence" value="ECO:0007669"/>
    <property type="project" value="EnsemblPlants"/>
</dbReference>
<protein>
    <recommendedName>
        <fullName evidence="1">Rhodanese domain-containing protein</fullName>
    </recommendedName>
</protein>
<accession>A0A4Y7IB03</accession>
<dbReference type="Gene3D" id="3.40.250.10">
    <property type="entry name" value="Rhodanese-like domain"/>
    <property type="match status" value="1"/>
</dbReference>
<sequence length="141" mass="15551">METPESHIQESVSTIDVHAAKNLLDSSGFRYLDVRTVEEYNKSHVENAINIPYLFKTPEGRLKNPEFLDQVSAVCTKDDQLVVACNSGGRSFMACTDLLQAGYANVKNMDGGYSAWVDNGLAGNDKPAEEMKTVCKFRPSV</sequence>
<dbReference type="AlphaFoldDB" id="A0A4Y7IB03"/>
<organism evidence="2 3">
    <name type="scientific">Papaver somniferum</name>
    <name type="common">Opium poppy</name>
    <dbReference type="NCBI Taxonomy" id="3469"/>
    <lineage>
        <taxon>Eukaryota</taxon>
        <taxon>Viridiplantae</taxon>
        <taxon>Streptophyta</taxon>
        <taxon>Embryophyta</taxon>
        <taxon>Tracheophyta</taxon>
        <taxon>Spermatophyta</taxon>
        <taxon>Magnoliopsida</taxon>
        <taxon>Ranunculales</taxon>
        <taxon>Papaveraceae</taxon>
        <taxon>Papaveroideae</taxon>
        <taxon>Papaver</taxon>
    </lineage>
</organism>
<dbReference type="PROSITE" id="PS50206">
    <property type="entry name" value="RHODANESE_3"/>
    <property type="match status" value="1"/>
</dbReference>
<dbReference type="InterPro" id="IPR001763">
    <property type="entry name" value="Rhodanese-like_dom"/>
</dbReference>
<dbReference type="InterPro" id="IPR044684">
    <property type="entry name" value="STR17/STR18/HARC1-like"/>
</dbReference>
<reference evidence="2 3" key="1">
    <citation type="journal article" date="2018" name="Science">
        <title>The opium poppy genome and morphinan production.</title>
        <authorList>
            <person name="Guo L."/>
            <person name="Winzer T."/>
            <person name="Yang X."/>
            <person name="Li Y."/>
            <person name="Ning Z."/>
            <person name="He Z."/>
            <person name="Teodor R."/>
            <person name="Lu Y."/>
            <person name="Bowser T.A."/>
            <person name="Graham I.A."/>
            <person name="Ye K."/>
        </authorList>
    </citation>
    <scope>NUCLEOTIDE SEQUENCE [LARGE SCALE GENOMIC DNA]</scope>
    <source>
        <strain evidence="3">cv. HN1</strain>
        <tissue evidence="2">Leaves</tissue>
    </source>
</reference>
<gene>
    <name evidence="2" type="ORF">C5167_037865</name>
</gene>
<proteinExistence type="predicted"/>
<dbReference type="GO" id="GO:0005737">
    <property type="term" value="C:cytoplasm"/>
    <property type="evidence" value="ECO:0007669"/>
    <property type="project" value="EnsemblPlants"/>
</dbReference>
<dbReference type="GO" id="GO:0005634">
    <property type="term" value="C:nucleus"/>
    <property type="evidence" value="ECO:0007669"/>
    <property type="project" value="EnsemblPlants"/>
</dbReference>
<dbReference type="PANTHER" id="PTHR44542">
    <property type="entry name" value="THIOSULFATE SULFURTRANSFERASE 18"/>
    <property type="match status" value="1"/>
</dbReference>
<dbReference type="PANTHER" id="PTHR44542:SF14">
    <property type="entry name" value="PROTEIN HIGH ARSENIC CONTENT 1, MITOCHONDRIAL-RELATED"/>
    <property type="match status" value="1"/>
</dbReference>
<dbReference type="GO" id="GO:0030611">
    <property type="term" value="F:arsenate reductase activity"/>
    <property type="evidence" value="ECO:0007669"/>
    <property type="project" value="EnsemblPlants"/>
</dbReference>
<dbReference type="SUPFAM" id="SSF52821">
    <property type="entry name" value="Rhodanese/Cell cycle control phosphatase"/>
    <property type="match status" value="1"/>
</dbReference>
<dbReference type="OrthoDB" id="566238at2759"/>
<keyword evidence="3" id="KW-1185">Reference proteome</keyword>